<evidence type="ECO:0000256" key="6">
    <source>
        <dbReference type="ARBA" id="ARBA00023277"/>
    </source>
</evidence>
<keyword evidence="6" id="KW-0119">Carbohydrate metabolism</keyword>
<evidence type="ECO:0000256" key="4">
    <source>
        <dbReference type="ARBA" id="ARBA00022676"/>
    </source>
</evidence>
<accession>C7NVE8</accession>
<organism evidence="9 10">
    <name type="scientific">Halorhabdus utahensis (strain DSM 12940 / JCM 11049 / AX-2)</name>
    <dbReference type="NCBI Taxonomy" id="519442"/>
    <lineage>
        <taxon>Archaea</taxon>
        <taxon>Methanobacteriati</taxon>
        <taxon>Methanobacteriota</taxon>
        <taxon>Stenosarchaea group</taxon>
        <taxon>Halobacteria</taxon>
        <taxon>Halobacteriales</taxon>
        <taxon>Haloarculaceae</taxon>
        <taxon>Halorhabdus</taxon>
    </lineage>
</organism>
<keyword evidence="5 9" id="KW-0808">Transferase</keyword>
<dbReference type="EC" id="2.4.1.25" evidence="3"/>
<sequence>MSFDRQSGVFLHLTSLPSPHGIGDLGDGARTFLDFLERAEQSLWQFCPVTPTRGVHGHSPYASPSAFAGNPLLVDLTALVERGWLDEETLENPPGDPRTVQYDTVTDFKRERLSAAFDGFEASAEADDRAAFEAFREREATWLRDYTLFTALKAAYDGVPWPEWPADLAGRDPPALEAARETHAEAIRYHAFVQWLFDEQWRALRAAADERGISLVGDLPIYVAWDSADVWANPEAFELDDEGGPTAVAGVPPNPGDDGQRWGNPVYDWETLRAEDYGWWRDRLDRLLSLVDIARIDHFKAFDEYWAIPADADDPAAGEWRPGPGADFFETIRAELGELPFVVEDLGFLDESMVALRDRFEFPGMRVPQYADWCREGHRYKPTVYPDHCVGYTSTHDTDTAVGFYEKLSAEQRDCLEYALATDGDSIAWDLIEAVWHSDAALAMTTVPDLLERGSDARLNQPGTGEGNWTWRVTADELDADTADRLAAVTRASLR</sequence>
<dbReference type="PANTHER" id="PTHR32438">
    <property type="entry name" value="4-ALPHA-GLUCANOTRANSFERASE DPE1, CHLOROPLASTIC/AMYLOPLASTIC"/>
    <property type="match status" value="1"/>
</dbReference>
<keyword evidence="10" id="KW-1185">Reference proteome</keyword>
<dbReference type="CAZy" id="GH77">
    <property type="family name" value="Glycoside Hydrolase Family 77"/>
</dbReference>
<dbReference type="Pfam" id="PF02446">
    <property type="entry name" value="Glyco_hydro_77"/>
    <property type="match status" value="1"/>
</dbReference>
<name>C7NVE8_HALUD</name>
<evidence type="ECO:0000256" key="1">
    <source>
        <dbReference type="ARBA" id="ARBA00000439"/>
    </source>
</evidence>
<dbReference type="PANTHER" id="PTHR32438:SF5">
    <property type="entry name" value="4-ALPHA-GLUCANOTRANSFERASE DPE1, CHLOROPLASTIC_AMYLOPLASTIC"/>
    <property type="match status" value="1"/>
</dbReference>
<evidence type="ECO:0000256" key="7">
    <source>
        <dbReference type="ARBA" id="ARBA00031423"/>
    </source>
</evidence>
<gene>
    <name evidence="9" type="ordered locus">Huta_1049</name>
</gene>
<dbReference type="OrthoDB" id="104697at2157"/>
<dbReference type="RefSeq" id="WP_015788808.1">
    <property type="nucleotide sequence ID" value="NC_013158.1"/>
</dbReference>
<dbReference type="SUPFAM" id="SSF51445">
    <property type="entry name" value="(Trans)glycosidases"/>
    <property type="match status" value="1"/>
</dbReference>
<dbReference type="GO" id="GO:0005975">
    <property type="term" value="P:carbohydrate metabolic process"/>
    <property type="evidence" value="ECO:0007669"/>
    <property type="project" value="InterPro"/>
</dbReference>
<protein>
    <recommendedName>
        <fullName evidence="3">4-alpha-glucanotransferase</fullName>
        <ecNumber evidence="3">2.4.1.25</ecNumber>
    </recommendedName>
    <alternativeName>
        <fullName evidence="7">Amylomaltase</fullName>
    </alternativeName>
    <alternativeName>
        <fullName evidence="8">Disproportionating enzyme</fullName>
    </alternativeName>
</protein>
<dbReference type="EMBL" id="CP001687">
    <property type="protein sequence ID" value="ACV11232.1"/>
    <property type="molecule type" value="Genomic_DNA"/>
</dbReference>
<proteinExistence type="inferred from homology"/>
<dbReference type="NCBIfam" id="TIGR00217">
    <property type="entry name" value="malQ"/>
    <property type="match status" value="1"/>
</dbReference>
<dbReference type="eggNOG" id="arCOG04681">
    <property type="taxonomic scope" value="Archaea"/>
</dbReference>
<reference evidence="9 10" key="1">
    <citation type="journal article" date="2009" name="Stand. Genomic Sci.">
        <title>Complete genome sequence of Halorhabdus utahensis type strain (AX-2).</title>
        <authorList>
            <person name="Anderson I."/>
            <person name="Tindall B.J."/>
            <person name="Pomrenke H."/>
            <person name="Goker M."/>
            <person name="Lapidus A."/>
            <person name="Nolan M."/>
            <person name="Copeland A."/>
            <person name="Glavina Del Rio T."/>
            <person name="Chen F."/>
            <person name="Tice H."/>
            <person name="Cheng J.F."/>
            <person name="Lucas S."/>
            <person name="Chertkov O."/>
            <person name="Bruce D."/>
            <person name="Brettin T."/>
            <person name="Detter J.C."/>
            <person name="Han C."/>
            <person name="Goodwin L."/>
            <person name="Land M."/>
            <person name="Hauser L."/>
            <person name="Chang Y.J."/>
            <person name="Jeffries C.D."/>
            <person name="Pitluck S."/>
            <person name="Pati A."/>
            <person name="Mavromatis K."/>
            <person name="Ivanova N."/>
            <person name="Ovchinnikova G."/>
            <person name="Chen A."/>
            <person name="Palaniappan K."/>
            <person name="Chain P."/>
            <person name="Rohde M."/>
            <person name="Bristow J."/>
            <person name="Eisen J.A."/>
            <person name="Markowitz V."/>
            <person name="Hugenholtz P."/>
            <person name="Kyrpides N.C."/>
            <person name="Klenk H.P."/>
        </authorList>
    </citation>
    <scope>NUCLEOTIDE SEQUENCE [LARGE SCALE GENOMIC DNA]</scope>
    <source>
        <strain evidence="10">DSM 12940 / JCM 11049 / AX-2</strain>
    </source>
</reference>
<dbReference type="Gene3D" id="3.20.20.80">
    <property type="entry name" value="Glycosidases"/>
    <property type="match status" value="1"/>
</dbReference>
<evidence type="ECO:0000256" key="3">
    <source>
        <dbReference type="ARBA" id="ARBA00012560"/>
    </source>
</evidence>
<dbReference type="AlphaFoldDB" id="C7NVE8"/>
<evidence type="ECO:0000256" key="8">
    <source>
        <dbReference type="ARBA" id="ARBA00031501"/>
    </source>
</evidence>
<dbReference type="KEGG" id="hut:Huta_1049"/>
<dbReference type="STRING" id="519442.Huta_1049"/>
<comment type="similarity">
    <text evidence="2">Belongs to the disproportionating enzyme family.</text>
</comment>
<dbReference type="NCBIfam" id="NF011080">
    <property type="entry name" value="PRK14508.1-3"/>
    <property type="match status" value="1"/>
</dbReference>
<dbReference type="GO" id="GO:0004134">
    <property type="term" value="F:4-alpha-glucanotransferase activity"/>
    <property type="evidence" value="ECO:0007669"/>
    <property type="project" value="UniProtKB-EC"/>
</dbReference>
<dbReference type="InterPro" id="IPR017853">
    <property type="entry name" value="GH"/>
</dbReference>
<evidence type="ECO:0000313" key="9">
    <source>
        <dbReference type="EMBL" id="ACV11232.1"/>
    </source>
</evidence>
<dbReference type="HOGENOM" id="CLU_014132_1_0_2"/>
<keyword evidence="4 9" id="KW-0328">Glycosyltransferase</keyword>
<evidence type="ECO:0000313" key="10">
    <source>
        <dbReference type="Proteomes" id="UP000002071"/>
    </source>
</evidence>
<dbReference type="InterPro" id="IPR003385">
    <property type="entry name" value="Glyco_hydro_77"/>
</dbReference>
<dbReference type="Proteomes" id="UP000002071">
    <property type="component" value="Chromosome"/>
</dbReference>
<dbReference type="GeneID" id="8383323"/>
<evidence type="ECO:0000256" key="2">
    <source>
        <dbReference type="ARBA" id="ARBA00005684"/>
    </source>
</evidence>
<comment type="catalytic activity">
    <reaction evidence="1">
        <text>Transfers a segment of a (1-&gt;4)-alpha-D-glucan to a new position in an acceptor, which may be glucose or a (1-&gt;4)-alpha-D-glucan.</text>
        <dbReference type="EC" id="2.4.1.25"/>
    </reaction>
</comment>
<evidence type="ECO:0000256" key="5">
    <source>
        <dbReference type="ARBA" id="ARBA00022679"/>
    </source>
</evidence>